<dbReference type="InterPro" id="IPR050147">
    <property type="entry name" value="Ser/Thr_Dehydratase"/>
</dbReference>
<dbReference type="PANTHER" id="PTHR48078">
    <property type="entry name" value="THREONINE DEHYDRATASE, MITOCHONDRIAL-RELATED"/>
    <property type="match status" value="1"/>
</dbReference>
<dbReference type="GO" id="GO:0006567">
    <property type="term" value="P:L-threonine catabolic process"/>
    <property type="evidence" value="ECO:0007669"/>
    <property type="project" value="TreeGrafter"/>
</dbReference>
<evidence type="ECO:0000259" key="4">
    <source>
        <dbReference type="Pfam" id="PF00291"/>
    </source>
</evidence>
<protein>
    <submittedName>
        <fullName evidence="5">Threonine dehydratase</fullName>
    </submittedName>
</protein>
<dbReference type="OrthoDB" id="9811476at2"/>
<dbReference type="Pfam" id="PF00291">
    <property type="entry name" value="PALP"/>
    <property type="match status" value="1"/>
</dbReference>
<dbReference type="GO" id="GO:0004794">
    <property type="term" value="F:threonine deaminase activity"/>
    <property type="evidence" value="ECO:0007669"/>
    <property type="project" value="TreeGrafter"/>
</dbReference>
<accession>A0A1M4V381</accession>
<dbReference type="GO" id="GO:0006565">
    <property type="term" value="P:L-serine catabolic process"/>
    <property type="evidence" value="ECO:0007669"/>
    <property type="project" value="TreeGrafter"/>
</dbReference>
<dbReference type="InterPro" id="IPR036052">
    <property type="entry name" value="TrpB-like_PALP_sf"/>
</dbReference>
<comment type="cofactor">
    <cofactor evidence="1">
        <name>pyridoxal 5'-phosphate</name>
        <dbReference type="ChEBI" id="CHEBI:597326"/>
    </cofactor>
</comment>
<dbReference type="Proteomes" id="UP000183987">
    <property type="component" value="Unassembled WGS sequence"/>
</dbReference>
<keyword evidence="3" id="KW-0456">Lyase</keyword>
<proteinExistence type="predicted"/>
<dbReference type="GO" id="GO:0003941">
    <property type="term" value="F:L-serine ammonia-lyase activity"/>
    <property type="evidence" value="ECO:0007669"/>
    <property type="project" value="TreeGrafter"/>
</dbReference>
<dbReference type="AlphaFoldDB" id="A0A1M4V381"/>
<evidence type="ECO:0000256" key="1">
    <source>
        <dbReference type="ARBA" id="ARBA00001933"/>
    </source>
</evidence>
<name>A0A1M4V381_LOKAT</name>
<dbReference type="GO" id="GO:0009097">
    <property type="term" value="P:isoleucine biosynthetic process"/>
    <property type="evidence" value="ECO:0007669"/>
    <property type="project" value="TreeGrafter"/>
</dbReference>
<dbReference type="PANTHER" id="PTHR48078:SF6">
    <property type="entry name" value="L-THREONINE DEHYDRATASE CATABOLIC TDCB"/>
    <property type="match status" value="1"/>
</dbReference>
<dbReference type="STRING" id="366533.SAMN05444339_101933"/>
<dbReference type="SUPFAM" id="SSF53686">
    <property type="entry name" value="Tryptophan synthase beta subunit-like PLP-dependent enzymes"/>
    <property type="match status" value="1"/>
</dbReference>
<keyword evidence="2" id="KW-0663">Pyridoxal phosphate</keyword>
<reference evidence="6" key="1">
    <citation type="submission" date="2016-11" db="EMBL/GenBank/DDBJ databases">
        <authorList>
            <person name="Varghese N."/>
            <person name="Submissions S."/>
        </authorList>
    </citation>
    <scope>NUCLEOTIDE SEQUENCE [LARGE SCALE GENOMIC DNA]</scope>
    <source>
        <strain evidence="6">DSM 29326</strain>
    </source>
</reference>
<dbReference type="Gene3D" id="3.40.50.1100">
    <property type="match status" value="2"/>
</dbReference>
<dbReference type="RefSeq" id="WP_072855968.1">
    <property type="nucleotide sequence ID" value="NZ_FQUE01000001.1"/>
</dbReference>
<evidence type="ECO:0000313" key="6">
    <source>
        <dbReference type="Proteomes" id="UP000183987"/>
    </source>
</evidence>
<dbReference type="EMBL" id="FQUE01000001">
    <property type="protein sequence ID" value="SHE63451.1"/>
    <property type="molecule type" value="Genomic_DNA"/>
</dbReference>
<keyword evidence="6" id="KW-1185">Reference proteome</keyword>
<evidence type="ECO:0000256" key="2">
    <source>
        <dbReference type="ARBA" id="ARBA00022898"/>
    </source>
</evidence>
<sequence length="323" mass="33386">MTLPTNDDIARAARAIAAQTIRTPVLSLSSDRWRDILPDAASVTIKLELFQQAGSFKARGGLLGIRALDAAQRRAGVVAASGGNHALAVSWAAQAAGVSARITMPDTVDSLRIDGCRAMGAEVTLCADMPAAFAEMDRVVAEEGRAILHPFEGDHMTLGAAVCGAEYAAQAPQVDTLVVPVGGGGLIGGMGAAFKRARPDCTVIGVEPTGADSMTRSLAAGHPVALDRITTIADSLSAPRAMPQSFAVAQAVVDRMVHVTDDQMRAGMGHYMDVLRILAEPACAASLAAICGPLRDDLAGRHVGIIACGSNISVARWRALMAS</sequence>
<feature type="domain" description="Tryptophan synthase beta chain-like PALP" evidence="4">
    <location>
        <begin position="31"/>
        <end position="309"/>
    </location>
</feature>
<dbReference type="InterPro" id="IPR001926">
    <property type="entry name" value="TrpB-like_PALP"/>
</dbReference>
<gene>
    <name evidence="5" type="ORF">SAMN05444339_101933</name>
</gene>
<organism evidence="5 6">
    <name type="scientific">Loktanella atrilutea</name>
    <dbReference type="NCBI Taxonomy" id="366533"/>
    <lineage>
        <taxon>Bacteria</taxon>
        <taxon>Pseudomonadati</taxon>
        <taxon>Pseudomonadota</taxon>
        <taxon>Alphaproteobacteria</taxon>
        <taxon>Rhodobacterales</taxon>
        <taxon>Roseobacteraceae</taxon>
        <taxon>Loktanella</taxon>
    </lineage>
</organism>
<evidence type="ECO:0000313" key="5">
    <source>
        <dbReference type="EMBL" id="SHE63451.1"/>
    </source>
</evidence>
<evidence type="ECO:0000256" key="3">
    <source>
        <dbReference type="ARBA" id="ARBA00023239"/>
    </source>
</evidence>